<comment type="caution">
    <text evidence="1">The sequence shown here is derived from an EMBL/GenBank/DDBJ whole genome shotgun (WGS) entry which is preliminary data.</text>
</comment>
<dbReference type="EMBL" id="RKRE01000003">
    <property type="protein sequence ID" value="RPF42798.1"/>
    <property type="molecule type" value="Genomic_DNA"/>
</dbReference>
<dbReference type="RefSeq" id="WP_123931403.1">
    <property type="nucleotide sequence ID" value="NZ_RKRE01000003.1"/>
</dbReference>
<accession>A0A3N5B033</accession>
<dbReference type="OrthoDB" id="155250at2"/>
<sequence>MTLWKCPGQDRRDFKPEDVILAPCPACGAEIEFFPDDIMVRCSACGKLARNPKFNPACAAWCAYADKCLGAVAAVYRRQPEVLREKLVGAVNRILADFPAARRRALAAATYAAELARREGGAPLVVTAAVLFQNIGLAGPEAAGMGLEADAREVMASVGLPPEAIEAAVAVLGVLAGGPGTGQLEERLARDALRLADWPRETEGKSPLEVEALAASFETAAGREMARAKAGRGRG</sequence>
<gene>
    <name evidence="1" type="ORF">EDD75_1908</name>
</gene>
<evidence type="ECO:0000313" key="2">
    <source>
        <dbReference type="Proteomes" id="UP000282654"/>
    </source>
</evidence>
<dbReference type="AlphaFoldDB" id="A0A3N5B033"/>
<organism evidence="1 2">
    <name type="scientific">Thermodesulfitimonas autotrophica</name>
    <dbReference type="NCBI Taxonomy" id="1894989"/>
    <lineage>
        <taxon>Bacteria</taxon>
        <taxon>Bacillati</taxon>
        <taxon>Bacillota</taxon>
        <taxon>Clostridia</taxon>
        <taxon>Thermoanaerobacterales</taxon>
        <taxon>Thermoanaerobacteraceae</taxon>
        <taxon>Thermodesulfitimonas</taxon>
    </lineage>
</organism>
<reference evidence="1 2" key="1">
    <citation type="submission" date="2018-11" db="EMBL/GenBank/DDBJ databases">
        <title>Genomic Encyclopedia of Type Strains, Phase IV (KMG-IV): sequencing the most valuable type-strain genomes for metagenomic binning, comparative biology and taxonomic classification.</title>
        <authorList>
            <person name="Goeker M."/>
        </authorList>
    </citation>
    <scope>NUCLEOTIDE SEQUENCE [LARGE SCALE GENOMIC DNA]</scope>
    <source>
        <strain evidence="1 2">DSM 102936</strain>
    </source>
</reference>
<evidence type="ECO:0000313" key="1">
    <source>
        <dbReference type="EMBL" id="RPF42798.1"/>
    </source>
</evidence>
<name>A0A3N5B033_9THEO</name>
<dbReference type="Proteomes" id="UP000282654">
    <property type="component" value="Unassembled WGS sequence"/>
</dbReference>
<keyword evidence="2" id="KW-1185">Reference proteome</keyword>
<evidence type="ECO:0008006" key="3">
    <source>
        <dbReference type="Google" id="ProtNLM"/>
    </source>
</evidence>
<protein>
    <recommendedName>
        <fullName evidence="3">Phosphohydrolase</fullName>
    </recommendedName>
</protein>
<proteinExistence type="predicted"/>